<sequence length="396" mass="45382">MKTSFNSWPTEFWRVNSYSYPSFFSDNDKAREAWSVFLTFFDYTAYDELKDWWDSGQGERRLNPSALESWKATFEEVGLLYVISRSNTITITPSGKALKEFADANDINGFVWTGINLLIRYPLRGPRRARSELHGSSDLFLYRFIYSAIIELDNYLWWSELERILCRVFSTDLAQNAISDIRLLRNNPDKIRDLSLPASQRKGAFYNSLNQVSNHASMNHLIFETIREHTPYKDYLAGEPDKKIVIRDEWLPLLKKALIADKPKALCASGGSYMGTLPKFQGFDSEEDYFNFLGAPVLEYQSSSTTPLGSINLNGEQVIHLVEGENYSSFSGLSITGPQSSLCQLSRQQRVILNSDQRWSYLVTDKKVVSPSEVTIQLSRARPITNYNQILKLLET</sequence>
<accession>A0A9E4KFY1</accession>
<comment type="caution">
    <text evidence="1">The sequence shown here is derived from an EMBL/GenBank/DDBJ whole genome shotgun (WGS) entry which is preliminary data.</text>
</comment>
<name>A0A9E4KFY1_9GAMM</name>
<dbReference type="EMBL" id="JAEPCM010000466">
    <property type="protein sequence ID" value="MCG7947397.1"/>
    <property type="molecule type" value="Genomic_DNA"/>
</dbReference>
<evidence type="ECO:0000313" key="1">
    <source>
        <dbReference type="EMBL" id="MCG7947397.1"/>
    </source>
</evidence>
<reference evidence="1" key="1">
    <citation type="journal article" date="2021" name="Proc. Natl. Acad. Sci. U.S.A.">
        <title>Global biogeography of chemosynthetic symbionts reveals both localized and globally distributed symbiont groups. .</title>
        <authorList>
            <person name="Osvatic J.T."/>
            <person name="Wilkins L.G.E."/>
            <person name="Leibrecht L."/>
            <person name="Leray M."/>
            <person name="Zauner S."/>
            <person name="Polzin J."/>
            <person name="Camacho Y."/>
            <person name="Gros O."/>
            <person name="van Gils J.A."/>
            <person name="Eisen J.A."/>
            <person name="Petersen J.M."/>
            <person name="Yuen B."/>
        </authorList>
    </citation>
    <scope>NUCLEOTIDE SEQUENCE</scope>
    <source>
        <strain evidence="1">MAGclacostrist064TRANS</strain>
    </source>
</reference>
<dbReference type="AlphaFoldDB" id="A0A9E4KFY1"/>
<proteinExistence type="predicted"/>
<gene>
    <name evidence="1" type="ORF">JAZ07_13715</name>
</gene>
<protein>
    <submittedName>
        <fullName evidence="1">Uncharacterized protein</fullName>
    </submittedName>
</protein>
<organism evidence="1 2">
    <name type="scientific">Candidatus Thiodiazotropha taylori</name>
    <dbReference type="NCBI Taxonomy" id="2792791"/>
    <lineage>
        <taxon>Bacteria</taxon>
        <taxon>Pseudomonadati</taxon>
        <taxon>Pseudomonadota</taxon>
        <taxon>Gammaproteobacteria</taxon>
        <taxon>Chromatiales</taxon>
        <taxon>Sedimenticolaceae</taxon>
        <taxon>Candidatus Thiodiazotropha</taxon>
    </lineage>
</organism>
<evidence type="ECO:0000313" key="2">
    <source>
        <dbReference type="Proteomes" id="UP000886667"/>
    </source>
</evidence>
<dbReference type="Proteomes" id="UP000886667">
    <property type="component" value="Unassembled WGS sequence"/>
</dbReference>